<evidence type="ECO:0000256" key="4">
    <source>
        <dbReference type="ARBA" id="ARBA00022801"/>
    </source>
</evidence>
<evidence type="ECO:0000256" key="2">
    <source>
        <dbReference type="ARBA" id="ARBA00012865"/>
    </source>
</evidence>
<dbReference type="Proteomes" id="UP000254701">
    <property type="component" value="Unassembled WGS sequence"/>
</dbReference>
<keyword evidence="4 7" id="KW-0378">Hydrolase</keyword>
<dbReference type="Pfam" id="PF00905">
    <property type="entry name" value="Transpeptidase"/>
    <property type="match status" value="1"/>
</dbReference>
<feature type="modified residue" description="N6-carboxylysine" evidence="6">
    <location>
        <position position="71"/>
    </location>
</feature>
<gene>
    <name evidence="10" type="primary">bla</name>
    <name evidence="10" type="ORF">NCTC10684_03398</name>
</gene>
<organism evidence="10 11">
    <name type="scientific">Aminobacter aminovorans</name>
    <name type="common">Chelatobacter heintzii</name>
    <dbReference type="NCBI Taxonomy" id="83263"/>
    <lineage>
        <taxon>Bacteria</taxon>
        <taxon>Pseudomonadati</taxon>
        <taxon>Pseudomonadota</taxon>
        <taxon>Alphaproteobacteria</taxon>
        <taxon>Hyphomicrobiales</taxon>
        <taxon>Phyllobacteriaceae</taxon>
        <taxon>Aminobacter</taxon>
    </lineage>
</organism>
<name>A0A380WMA1_AMIAI</name>
<dbReference type="GO" id="GO:0017001">
    <property type="term" value="P:antibiotic catabolic process"/>
    <property type="evidence" value="ECO:0007669"/>
    <property type="project" value="InterPro"/>
</dbReference>
<dbReference type="EC" id="3.5.2.6" evidence="2 7"/>
<evidence type="ECO:0000259" key="9">
    <source>
        <dbReference type="Pfam" id="PF00905"/>
    </source>
</evidence>
<dbReference type="NCBIfam" id="NF000270">
    <property type="entry name" value="bla_class_D_alt"/>
    <property type="match status" value="1"/>
</dbReference>
<sequence>MTVFASFRRSSIFAIFSLLAATPFAQAQRAANVPALKPVFECTLIIDAQSGATLRRDGTCDRRVSPASTFKVPLALMGYDAGILTDAHTPRWDYKPEFNAVKRDHRPVDPTIWEKDSVVWYSQEITRKLGNERFAGYVQGFAYGNGDITGNPGKKDGLTHSWLSSSLKISPDEQAAFIKRILDRKLPLSTRANEMTGAILPAFDAGDWKVQGKTGTGWLTNKAGAQNRNRPFGWFVGWAEKDGRKVIFARLFVNEGKSPVLLGPKVRANFLVDLPGLIKLAN</sequence>
<comment type="catalytic activity">
    <reaction evidence="7">
        <text>a beta-lactam + H2O = a substituted beta-amino acid</text>
        <dbReference type="Rhea" id="RHEA:20401"/>
        <dbReference type="ChEBI" id="CHEBI:15377"/>
        <dbReference type="ChEBI" id="CHEBI:35627"/>
        <dbReference type="ChEBI" id="CHEBI:140347"/>
        <dbReference type="EC" id="3.5.2.6"/>
    </reaction>
</comment>
<dbReference type="InterPro" id="IPR012338">
    <property type="entry name" value="Beta-lactam/transpept-like"/>
</dbReference>
<evidence type="ECO:0000256" key="6">
    <source>
        <dbReference type="PIRSR" id="PIRSR602137-50"/>
    </source>
</evidence>
<protein>
    <recommendedName>
        <fullName evidence="2 7">Beta-lactamase</fullName>
        <ecNumber evidence="2 7">3.5.2.6</ecNumber>
    </recommendedName>
</protein>
<dbReference type="GO" id="GO:0008658">
    <property type="term" value="F:penicillin binding"/>
    <property type="evidence" value="ECO:0007669"/>
    <property type="project" value="InterPro"/>
</dbReference>
<accession>A0A380WMA1</accession>
<dbReference type="AlphaFoldDB" id="A0A380WMA1"/>
<feature type="active site" description="Acyl-ester intermediate" evidence="6">
    <location>
        <position position="68"/>
    </location>
</feature>
<dbReference type="InterPro" id="IPR001460">
    <property type="entry name" value="PCN-bd_Tpept"/>
</dbReference>
<feature type="signal peptide" evidence="8">
    <location>
        <begin position="1"/>
        <end position="20"/>
    </location>
</feature>
<evidence type="ECO:0000313" key="11">
    <source>
        <dbReference type="Proteomes" id="UP000254701"/>
    </source>
</evidence>
<evidence type="ECO:0000256" key="5">
    <source>
        <dbReference type="ARBA" id="ARBA00023251"/>
    </source>
</evidence>
<dbReference type="PROSITE" id="PS00337">
    <property type="entry name" value="BETA_LACTAMASE_D"/>
    <property type="match status" value="1"/>
</dbReference>
<dbReference type="GO" id="GO:0008800">
    <property type="term" value="F:beta-lactamase activity"/>
    <property type="evidence" value="ECO:0007669"/>
    <property type="project" value="UniProtKB-UniRule"/>
</dbReference>
<evidence type="ECO:0000256" key="3">
    <source>
        <dbReference type="ARBA" id="ARBA00022729"/>
    </source>
</evidence>
<evidence type="ECO:0000256" key="7">
    <source>
        <dbReference type="RuleBase" id="RU361140"/>
    </source>
</evidence>
<dbReference type="OrthoDB" id="9762883at2"/>
<proteinExistence type="inferred from homology"/>
<evidence type="ECO:0000256" key="8">
    <source>
        <dbReference type="SAM" id="SignalP"/>
    </source>
</evidence>
<dbReference type="RefSeq" id="WP_115732186.1">
    <property type="nucleotide sequence ID" value="NZ_BAAAVY010000002.1"/>
</dbReference>
<evidence type="ECO:0000313" key="10">
    <source>
        <dbReference type="EMBL" id="SUU90149.1"/>
    </source>
</evidence>
<keyword evidence="3 8" id="KW-0732">Signal</keyword>
<feature type="domain" description="Penicillin-binding protein transpeptidase" evidence="9">
    <location>
        <begin position="55"/>
        <end position="256"/>
    </location>
</feature>
<dbReference type="EMBL" id="UFSM01000001">
    <property type="protein sequence ID" value="SUU90149.1"/>
    <property type="molecule type" value="Genomic_DNA"/>
</dbReference>
<dbReference type="Gene3D" id="3.40.710.10">
    <property type="entry name" value="DD-peptidase/beta-lactamase superfamily"/>
    <property type="match status" value="1"/>
</dbReference>
<dbReference type="SUPFAM" id="SSF56601">
    <property type="entry name" value="beta-lactamase/transpeptidase-like"/>
    <property type="match status" value="1"/>
</dbReference>
<reference evidence="10 11" key="1">
    <citation type="submission" date="2018-06" db="EMBL/GenBank/DDBJ databases">
        <authorList>
            <consortium name="Pathogen Informatics"/>
            <person name="Doyle S."/>
        </authorList>
    </citation>
    <scope>NUCLEOTIDE SEQUENCE [LARGE SCALE GENOMIC DNA]</scope>
    <source>
        <strain evidence="10 11">NCTC10684</strain>
    </source>
</reference>
<feature type="chain" id="PRO_5016814047" description="Beta-lactamase" evidence="8">
    <location>
        <begin position="21"/>
        <end position="282"/>
    </location>
</feature>
<dbReference type="InterPro" id="IPR002137">
    <property type="entry name" value="Beta-lactam_class-D_AS"/>
</dbReference>
<evidence type="ECO:0000256" key="1">
    <source>
        <dbReference type="ARBA" id="ARBA00007898"/>
    </source>
</evidence>
<comment type="similarity">
    <text evidence="1 7">Belongs to the class-D beta-lactamase family.</text>
</comment>
<dbReference type="GO" id="GO:0046677">
    <property type="term" value="P:response to antibiotic"/>
    <property type="evidence" value="ECO:0007669"/>
    <property type="project" value="UniProtKB-UniRule"/>
</dbReference>
<keyword evidence="5 7" id="KW-0046">Antibiotic resistance</keyword>